<dbReference type="InterPro" id="IPR027039">
    <property type="entry name" value="Crtac1"/>
</dbReference>
<accession>A0A9P1BFH2</accession>
<dbReference type="SUPFAM" id="SSF52833">
    <property type="entry name" value="Thioredoxin-like"/>
    <property type="match status" value="1"/>
</dbReference>
<dbReference type="SUPFAM" id="SSF69318">
    <property type="entry name" value="Integrin alpha N-terminal domain"/>
    <property type="match status" value="2"/>
</dbReference>
<dbReference type="InterPro" id="IPR036249">
    <property type="entry name" value="Thioredoxin-like_sf"/>
</dbReference>
<dbReference type="PANTHER" id="PTHR16026:SF0">
    <property type="entry name" value="CARTILAGE ACIDIC PROTEIN 1"/>
    <property type="match status" value="1"/>
</dbReference>
<dbReference type="Pfam" id="PF07593">
    <property type="entry name" value="UnbV_ASPIC"/>
    <property type="match status" value="1"/>
</dbReference>
<dbReference type="AlphaFoldDB" id="A0A9P1BFH2"/>
<feature type="domain" description="Thioredoxin" evidence="4">
    <location>
        <begin position="825"/>
        <end position="980"/>
    </location>
</feature>
<reference evidence="6 7" key="2">
    <citation type="submission" date="2024-05" db="EMBL/GenBank/DDBJ databases">
        <authorList>
            <person name="Chen Y."/>
            <person name="Shah S."/>
            <person name="Dougan E. K."/>
            <person name="Thang M."/>
            <person name="Chan C."/>
        </authorList>
    </citation>
    <scope>NUCLEOTIDE SEQUENCE [LARGE SCALE GENOMIC DNA]</scope>
</reference>
<proteinExistence type="predicted"/>
<dbReference type="Gene3D" id="2.130.10.130">
    <property type="entry name" value="Integrin alpha, N-terminal"/>
    <property type="match status" value="2"/>
</dbReference>
<dbReference type="OrthoDB" id="10022113at2759"/>
<evidence type="ECO:0000256" key="1">
    <source>
        <dbReference type="ARBA" id="ARBA00022729"/>
    </source>
</evidence>
<dbReference type="InterPro" id="IPR011519">
    <property type="entry name" value="UnbV_ASPIC"/>
</dbReference>
<keyword evidence="7" id="KW-1185">Reference proteome</keyword>
<evidence type="ECO:0000313" key="5">
    <source>
        <dbReference type="EMBL" id="CAI3971745.1"/>
    </source>
</evidence>
<dbReference type="EMBL" id="CAMXCT020000001">
    <property type="protein sequence ID" value="CAL1125120.1"/>
    <property type="molecule type" value="Genomic_DNA"/>
</dbReference>
<evidence type="ECO:0000259" key="4">
    <source>
        <dbReference type="PROSITE" id="PS51352"/>
    </source>
</evidence>
<dbReference type="GO" id="GO:0016209">
    <property type="term" value="F:antioxidant activity"/>
    <property type="evidence" value="ECO:0007669"/>
    <property type="project" value="InterPro"/>
</dbReference>
<organism evidence="5">
    <name type="scientific">Cladocopium goreaui</name>
    <dbReference type="NCBI Taxonomy" id="2562237"/>
    <lineage>
        <taxon>Eukaryota</taxon>
        <taxon>Sar</taxon>
        <taxon>Alveolata</taxon>
        <taxon>Dinophyceae</taxon>
        <taxon>Suessiales</taxon>
        <taxon>Symbiodiniaceae</taxon>
        <taxon>Cladocopium</taxon>
    </lineage>
</organism>
<evidence type="ECO:0000256" key="2">
    <source>
        <dbReference type="SAM" id="MobiDB-lite"/>
    </source>
</evidence>
<feature type="chain" id="PRO_5043269391" evidence="3">
    <location>
        <begin position="20"/>
        <end position="980"/>
    </location>
</feature>
<dbReference type="GO" id="GO:0016491">
    <property type="term" value="F:oxidoreductase activity"/>
    <property type="evidence" value="ECO:0007669"/>
    <property type="project" value="InterPro"/>
</dbReference>
<evidence type="ECO:0000256" key="3">
    <source>
        <dbReference type="SAM" id="SignalP"/>
    </source>
</evidence>
<dbReference type="PROSITE" id="PS51352">
    <property type="entry name" value="THIOREDOXIN_2"/>
    <property type="match status" value="1"/>
</dbReference>
<sequence>MVALSVLGLGLAVYKLWQPEETEEQIRQVVESEELLLSLTPQLKKLASSAMNLQLPDFRSTELFADQVTVNDLDAEHGDHVDHEMESVSIAVDKWDVTKDPITASPEELDLWRPLLERVEYFDHAKFYLVRGEYVGDSRDRWEAEVGFAGLARLKDGQWCSVKGSQDMVFARQPSTVAQSKDDWRIADWHLHYLKTMRTSKPLFREVLDEAVPDSEALALARRSLNDEWRVKLSKDPQFKEPYPHFADAFNYESGVSVVDLNRDGFDDFLVVPRWGHLLFFENQGDGTFKEKAAELGLNFEDHCTSAIFADFDNDGDSDLFLGRSLKPAVYLMNEGGVFVDRSDSHVGLQLPSLIHSISAVDYNNDGLLDVYISTYAAYIVQRELQQASPNSPDAVLPDFLDEETSAQLAERVRNEHHPILDRSGPPNILLLNSGDGKFERSPVSDQLAVWRNTFQATWADIDNDGDQDVYVANDFAPNNLFRNKGDGSFEDITEPTQTADVGFGMGVAFGDYDFDGRQDLYVSNMYSKAGRRITAQFPDLDPRFAAMARGNSLFHNLDESFEKVSGVDEPSLLVEAAGWSWGGQFLDLDNDTDLDIFALSGNHSEPDETAVQAWKPQGTTEYTVNDLLNTTVPPGFSFSGSERNHLFISRDAEQFDDVSGVSGLDSTADSRSFAVLDFNRDGLQDVVVVNVSEPTLNLYRNETDKTAGEGNSTAKNMFAIRFRGGNTSGKSSSEYSTRDGYGTMVRLQVGERTLLRQHRCGEGFASQNSNTMIIGLGPTESVNNVEIQWPSGIAQTIPEAKAGTLITVYENPADSPSGDFYASEPYTSEKPAPTQEKTGDSDLPKLVLQSLDSDALADVRMYTTTATWCSACKTFLPQLKKLRESFEPSALAIYGLPVDPDDDQEKLARYVRDYDPAYDMVPALEPEERDQVEDLVLAKFKDSAPLPTTIITDRDGHVLLTTGGVPTLSEVRRLMDQLQ</sequence>
<protein>
    <submittedName>
        <fullName evidence="6">Thioredoxin domain-containing protein</fullName>
    </submittedName>
</protein>
<dbReference type="Pfam" id="PF00578">
    <property type="entry name" value="AhpC-TSA"/>
    <property type="match status" value="1"/>
</dbReference>
<dbReference type="InterPro" id="IPR013766">
    <property type="entry name" value="Thioredoxin_domain"/>
</dbReference>
<dbReference type="Proteomes" id="UP001152797">
    <property type="component" value="Unassembled WGS sequence"/>
</dbReference>
<dbReference type="InterPro" id="IPR028994">
    <property type="entry name" value="Integrin_alpha_N"/>
</dbReference>
<comment type="caution">
    <text evidence="5">The sequence shown here is derived from an EMBL/GenBank/DDBJ whole genome shotgun (WGS) entry which is preliminary data.</text>
</comment>
<evidence type="ECO:0000313" key="6">
    <source>
        <dbReference type="EMBL" id="CAL4759057.1"/>
    </source>
</evidence>
<feature type="signal peptide" evidence="3">
    <location>
        <begin position="1"/>
        <end position="19"/>
    </location>
</feature>
<dbReference type="PANTHER" id="PTHR16026">
    <property type="entry name" value="CARTILAGE ACIDIC PROTEIN 1"/>
    <property type="match status" value="1"/>
</dbReference>
<feature type="region of interest" description="Disordered" evidence="2">
    <location>
        <begin position="817"/>
        <end position="843"/>
    </location>
</feature>
<keyword evidence="1 3" id="KW-0732">Signal</keyword>
<dbReference type="Gene3D" id="3.40.30.10">
    <property type="entry name" value="Glutaredoxin"/>
    <property type="match status" value="1"/>
</dbReference>
<reference evidence="5" key="1">
    <citation type="submission" date="2022-10" db="EMBL/GenBank/DDBJ databases">
        <authorList>
            <person name="Chen Y."/>
            <person name="Dougan E. K."/>
            <person name="Chan C."/>
            <person name="Rhodes N."/>
            <person name="Thang M."/>
        </authorList>
    </citation>
    <scope>NUCLEOTIDE SEQUENCE</scope>
</reference>
<dbReference type="InterPro" id="IPR000866">
    <property type="entry name" value="AhpC/TSA"/>
</dbReference>
<dbReference type="EMBL" id="CAMXCT030000001">
    <property type="protein sequence ID" value="CAL4759057.1"/>
    <property type="molecule type" value="Genomic_DNA"/>
</dbReference>
<dbReference type="InterPro" id="IPR013517">
    <property type="entry name" value="FG-GAP"/>
</dbReference>
<dbReference type="Pfam" id="PF13517">
    <property type="entry name" value="FG-GAP_3"/>
    <property type="match status" value="2"/>
</dbReference>
<dbReference type="EMBL" id="CAMXCT010000001">
    <property type="protein sequence ID" value="CAI3971745.1"/>
    <property type="molecule type" value="Genomic_DNA"/>
</dbReference>
<name>A0A9P1BFH2_9DINO</name>
<evidence type="ECO:0000313" key="7">
    <source>
        <dbReference type="Proteomes" id="UP001152797"/>
    </source>
</evidence>
<gene>
    <name evidence="5" type="ORF">C1SCF055_LOCUS335</name>
</gene>